<dbReference type="InterPro" id="IPR001763">
    <property type="entry name" value="Rhodanese-like_dom"/>
</dbReference>
<dbReference type="InterPro" id="IPR036873">
    <property type="entry name" value="Rhodanese-like_dom_sf"/>
</dbReference>
<dbReference type="GO" id="GO:0004792">
    <property type="term" value="F:thiosulfate-cyanide sulfurtransferase activity"/>
    <property type="evidence" value="ECO:0007669"/>
    <property type="project" value="TreeGrafter"/>
</dbReference>
<sequence length="518" mass="55203">MAQRITAAELLDTLQNSARQIALLDLRSPLERSNGHIAVSAGLPWHDVEQHIADLVPLTSTPIVLASRPELDERGAELLERLGYRDVSVLADGLDGWKSAGGRVYTGTNVRSKTLGEWIEHTYGTPTVDGETVDAWRAAGEDVVFLDSRTPAEYRHHHIPGGHNTGGGAEIAYRAAQVIDNAKTKVVINCQGRTRGIVGAQSLINTGIANPVFSLHNGTPAWQRSGRPLEYGAGSELPAPATVSPELTDWARRTLAEAGAVVIDIGQAQRYLDDTTSVTYLLDVRSPGEYAEGHFTAAVSAPGGQLVQATDDYVAVHRGRVVLADTADFVRAANTVQWLRYLHDGPLTVVAVNPDGTGGDLKRSNRLSIAAPEVPTVTAAELATLDSAQLVDVRSSSQYAAGHLRGSVHARREHLADIVAAADGATVVLIGDADFAAEHLVAGLDGDVRVLAGGIEAVADQLTDADPRHAGEIADRTGPPDFGPERDAWYEAYFAWELALLKETEGDPFFDFEAVGGK</sequence>
<dbReference type="PROSITE" id="PS50206">
    <property type="entry name" value="RHODANESE_3"/>
    <property type="match status" value="4"/>
</dbReference>
<evidence type="ECO:0000313" key="2">
    <source>
        <dbReference type="EMBL" id="ABK73818.1"/>
    </source>
</evidence>
<dbReference type="AlphaFoldDB" id="A0R120"/>
<dbReference type="PaxDb" id="246196-MSMEI_4477"/>
<accession>A0R120</accession>
<keyword evidence="3" id="KW-1185">Reference proteome</keyword>
<feature type="domain" description="Rhodanese" evidence="1">
    <location>
        <begin position="139"/>
        <end position="231"/>
    </location>
</feature>
<dbReference type="PANTHER" id="PTHR44086:SF10">
    <property type="entry name" value="THIOSULFATE SULFURTRANSFERASE_RHODANESE-LIKE DOMAIN-CONTAINING PROTEIN 3"/>
    <property type="match status" value="1"/>
</dbReference>
<dbReference type="Gene3D" id="3.40.250.10">
    <property type="entry name" value="Rhodanese-like domain"/>
    <property type="match status" value="4"/>
</dbReference>
<dbReference type="CDD" id="cd00158">
    <property type="entry name" value="RHOD"/>
    <property type="match status" value="2"/>
</dbReference>
<gene>
    <name evidence="2" type="ordered locus">MSMEG_4589</name>
</gene>
<dbReference type="KEGG" id="msb:LJ00_22710"/>
<feature type="domain" description="Rhodanese" evidence="1">
    <location>
        <begin position="17"/>
        <end position="106"/>
    </location>
</feature>
<organism evidence="2 3">
    <name type="scientific">Mycolicibacterium smegmatis (strain ATCC 700084 / mc(2)155)</name>
    <name type="common">Mycobacterium smegmatis</name>
    <dbReference type="NCBI Taxonomy" id="246196"/>
    <lineage>
        <taxon>Bacteria</taxon>
        <taxon>Bacillati</taxon>
        <taxon>Actinomycetota</taxon>
        <taxon>Actinomycetes</taxon>
        <taxon>Mycobacteriales</taxon>
        <taxon>Mycobacteriaceae</taxon>
        <taxon>Mycolicibacterium</taxon>
    </lineage>
</organism>
<dbReference type="RefSeq" id="WP_011729947.1">
    <property type="nucleotide sequence ID" value="NC_008596.1"/>
</dbReference>
<dbReference type="OrthoDB" id="9800872at2"/>
<dbReference type="PATRIC" id="fig|246196.19.peg.4492"/>
<name>A0R120_MYCS2</name>
<dbReference type="GeneID" id="93459285"/>
<proteinExistence type="predicted"/>
<dbReference type="EMBL" id="CP000480">
    <property type="protein sequence ID" value="ABK73818.1"/>
    <property type="molecule type" value="Genomic_DNA"/>
</dbReference>
<dbReference type="Pfam" id="PF00581">
    <property type="entry name" value="Rhodanese"/>
    <property type="match status" value="3"/>
</dbReference>
<dbReference type="eggNOG" id="COG2897">
    <property type="taxonomic scope" value="Bacteria"/>
</dbReference>
<dbReference type="STRING" id="246196.MSMEG_4589"/>
<dbReference type="SMART" id="SM00450">
    <property type="entry name" value="RHOD"/>
    <property type="match status" value="4"/>
</dbReference>
<evidence type="ECO:0000259" key="1">
    <source>
        <dbReference type="PROSITE" id="PS50206"/>
    </source>
</evidence>
<reference evidence="2 3" key="1">
    <citation type="submission" date="2006-10" db="EMBL/GenBank/DDBJ databases">
        <authorList>
            <person name="Fleischmann R.D."/>
            <person name="Dodson R.J."/>
            <person name="Haft D.H."/>
            <person name="Merkel J.S."/>
            <person name="Nelson W.C."/>
            <person name="Fraser C.M."/>
        </authorList>
    </citation>
    <scope>NUCLEOTIDE SEQUENCE [LARGE SCALE GENOMIC DNA]</scope>
    <source>
        <strain evidence="3">ATCC 700084 / mc(2)155</strain>
    </source>
</reference>
<dbReference type="PANTHER" id="PTHR44086">
    <property type="entry name" value="THIOSULFATE SULFURTRANSFERASE RDL2, MITOCHONDRIAL-RELATED"/>
    <property type="match status" value="1"/>
</dbReference>
<protein>
    <submittedName>
        <fullName evidence="2">Rhodanese domain protein/cystathionine beta-lyase</fullName>
    </submittedName>
</protein>
<evidence type="ECO:0000313" key="3">
    <source>
        <dbReference type="Proteomes" id="UP000000757"/>
    </source>
</evidence>
<feature type="domain" description="Rhodanese" evidence="1">
    <location>
        <begin position="384"/>
        <end position="467"/>
    </location>
</feature>
<dbReference type="eggNOG" id="COG0607">
    <property type="taxonomic scope" value="Bacteria"/>
</dbReference>
<dbReference type="SUPFAM" id="SSF52821">
    <property type="entry name" value="Rhodanese/Cell cycle control phosphatase"/>
    <property type="match status" value="4"/>
</dbReference>
<feature type="domain" description="Rhodanese" evidence="1">
    <location>
        <begin position="281"/>
        <end position="342"/>
    </location>
</feature>
<dbReference type="Proteomes" id="UP000000757">
    <property type="component" value="Chromosome"/>
</dbReference>
<dbReference type="KEGG" id="msm:MSMEG_4589"/>